<reference evidence="2" key="1">
    <citation type="submission" date="2016-11" db="UniProtKB">
        <authorList>
            <consortium name="WormBaseParasite"/>
        </authorList>
    </citation>
    <scope>IDENTIFICATION</scope>
</reference>
<proteinExistence type="predicted"/>
<dbReference type="GO" id="GO:0005737">
    <property type="term" value="C:cytoplasm"/>
    <property type="evidence" value="ECO:0007669"/>
    <property type="project" value="TreeGrafter"/>
</dbReference>
<evidence type="ECO:0000313" key="1">
    <source>
        <dbReference type="Proteomes" id="UP000095280"/>
    </source>
</evidence>
<sequence length="484" mass="52450">MDCSCDEDDVATGALPPAMSSSQPQLVGTDVNLANVSLNASMKPVLQRFCDSTSNPAEKARALELLTALELSSAIKAEAQDGRPRATSGRSATPQSGCGAEEPATQDGRRWRPRTAAPRLLQQQRGSASDCDTSGIVSGVAGDVDMAERSLSYVNSYETTHNYYYQPPEPSPSNALRPASSQIQRVVPPAKELAPGNSFNDLFMTTTYNREYFSKTRLPPGRSCPERAASARGVRNNNPHPNQEFMMWRYRRPMTATEKIESTAAAATSASEESQSPTEPLQEQKPKLTNESFDRAVRGKCRSTYQHDYLGVPTSFDVGQRAISLLGIDGRAVVYDRSSTSRGAFGKPPAAPAELAVPLTRFGQQPARAAPGIIPAGGLSGPTFGTRTRTTYEAHICDPASGFMRVADLRQLSNVQNAQAVAQLLNSATGSERAALYKLYKEMQSRKLPVSIPMPVERRIRKERVGGKMQISKPPAYMSTWTGP</sequence>
<dbReference type="PANTHER" id="PTHR33769:SF2">
    <property type="entry name" value="TESTIS-EXPRESSED PROTEIN 26"/>
    <property type="match status" value="1"/>
</dbReference>
<dbReference type="PANTHER" id="PTHR33769">
    <property type="entry name" value="TESTIS-EXPRESSED PROTEIN 26 ISOFORM X3"/>
    <property type="match status" value="1"/>
</dbReference>
<dbReference type="InterPro" id="IPR043460">
    <property type="entry name" value="MEDAG/TEX26"/>
</dbReference>
<dbReference type="AlphaFoldDB" id="A0A1I8GKE5"/>
<keyword evidence="1" id="KW-1185">Reference proteome</keyword>
<name>A0A1I8GKE5_9PLAT</name>
<dbReference type="WBParaSite" id="maker-uti_cns_0002232-snap-gene-0.8-mRNA-1">
    <property type="protein sequence ID" value="maker-uti_cns_0002232-snap-gene-0.8-mRNA-1"/>
    <property type="gene ID" value="maker-uti_cns_0002232-snap-gene-0.8"/>
</dbReference>
<dbReference type="STRING" id="282301.A0A1I8GKE5"/>
<protein>
    <submittedName>
        <fullName evidence="2">Uncharacterized protein</fullName>
    </submittedName>
</protein>
<dbReference type="Proteomes" id="UP000095280">
    <property type="component" value="Unplaced"/>
</dbReference>
<organism evidence="1 2">
    <name type="scientific">Macrostomum lignano</name>
    <dbReference type="NCBI Taxonomy" id="282301"/>
    <lineage>
        <taxon>Eukaryota</taxon>
        <taxon>Metazoa</taxon>
        <taxon>Spiralia</taxon>
        <taxon>Lophotrochozoa</taxon>
        <taxon>Platyhelminthes</taxon>
        <taxon>Rhabditophora</taxon>
        <taxon>Macrostomorpha</taxon>
        <taxon>Macrostomida</taxon>
        <taxon>Macrostomidae</taxon>
        <taxon>Macrostomum</taxon>
    </lineage>
</organism>
<evidence type="ECO:0000313" key="2">
    <source>
        <dbReference type="WBParaSite" id="maker-uti_cns_0002232-snap-gene-0.8-mRNA-1"/>
    </source>
</evidence>
<dbReference type="OrthoDB" id="5984625at2759"/>
<accession>A0A1I8GKE5</accession>